<feature type="repeat" description="TPR" evidence="3">
    <location>
        <begin position="9"/>
        <end position="42"/>
    </location>
</feature>
<evidence type="ECO:0000256" key="2">
    <source>
        <dbReference type="ARBA" id="ARBA00022803"/>
    </source>
</evidence>
<evidence type="ECO:0000256" key="3">
    <source>
        <dbReference type="PROSITE-ProRule" id="PRU00339"/>
    </source>
</evidence>
<keyword evidence="2 3" id="KW-0802">TPR repeat</keyword>
<organism evidence="4 5">
    <name type="scientific">candidate division TA06 bacterium DG_78</name>
    <dbReference type="NCBI Taxonomy" id="1703772"/>
    <lineage>
        <taxon>Bacteria</taxon>
        <taxon>Bacteria division TA06</taxon>
    </lineage>
</organism>
<dbReference type="SUPFAM" id="SSF48452">
    <property type="entry name" value="TPR-like"/>
    <property type="match status" value="1"/>
</dbReference>
<dbReference type="Proteomes" id="UP000051012">
    <property type="component" value="Unassembled WGS sequence"/>
</dbReference>
<accession>A0A0S7YF68</accession>
<evidence type="ECO:0000313" key="5">
    <source>
        <dbReference type="Proteomes" id="UP000051012"/>
    </source>
</evidence>
<evidence type="ECO:0000256" key="1">
    <source>
        <dbReference type="ARBA" id="ARBA00022737"/>
    </source>
</evidence>
<dbReference type="AlphaFoldDB" id="A0A0S7YF68"/>
<dbReference type="InterPro" id="IPR013105">
    <property type="entry name" value="TPR_2"/>
</dbReference>
<dbReference type="SMART" id="SM00028">
    <property type="entry name" value="TPR"/>
    <property type="match status" value="1"/>
</dbReference>
<dbReference type="InterPro" id="IPR019734">
    <property type="entry name" value="TPR_rpt"/>
</dbReference>
<sequence length="127" mass="14809">MIEKIPGDYRYYFDLGLSYMASENYGDALKALNRALDLNSNYTLAKEKFEELREILPDTKAIYDCLGFIYFILGEYEKMSEYTEDMVKKQILLPFVSLVWLVLSCTDTEERLAVIIKQYVNANIQVC</sequence>
<dbReference type="EMBL" id="LJNI01000036">
    <property type="protein sequence ID" value="KPJ73312.1"/>
    <property type="molecule type" value="Genomic_DNA"/>
</dbReference>
<protein>
    <submittedName>
        <fullName evidence="4">Uncharacterized protein</fullName>
    </submittedName>
</protein>
<name>A0A0S7YF68_UNCT6</name>
<dbReference type="Pfam" id="PF07719">
    <property type="entry name" value="TPR_2"/>
    <property type="match status" value="1"/>
</dbReference>
<gene>
    <name evidence="4" type="ORF">AMJ52_03930</name>
</gene>
<comment type="caution">
    <text evidence="4">The sequence shown here is derived from an EMBL/GenBank/DDBJ whole genome shotgun (WGS) entry which is preliminary data.</text>
</comment>
<dbReference type="Gene3D" id="1.25.40.10">
    <property type="entry name" value="Tetratricopeptide repeat domain"/>
    <property type="match status" value="1"/>
</dbReference>
<keyword evidence="1" id="KW-0677">Repeat</keyword>
<evidence type="ECO:0000313" key="4">
    <source>
        <dbReference type="EMBL" id="KPJ73312.1"/>
    </source>
</evidence>
<reference evidence="4 5" key="1">
    <citation type="journal article" date="2015" name="Microbiome">
        <title>Genomic resolution of linkages in carbon, nitrogen, and sulfur cycling among widespread estuary sediment bacteria.</title>
        <authorList>
            <person name="Baker B.J."/>
            <person name="Lazar C.S."/>
            <person name="Teske A.P."/>
            <person name="Dick G.J."/>
        </authorList>
    </citation>
    <scope>NUCLEOTIDE SEQUENCE [LARGE SCALE GENOMIC DNA]</scope>
    <source>
        <strain evidence="4">DG_78</strain>
    </source>
</reference>
<proteinExistence type="predicted"/>
<dbReference type="InterPro" id="IPR011990">
    <property type="entry name" value="TPR-like_helical_dom_sf"/>
</dbReference>
<dbReference type="PROSITE" id="PS50005">
    <property type="entry name" value="TPR"/>
    <property type="match status" value="1"/>
</dbReference>